<evidence type="ECO:0000313" key="1">
    <source>
        <dbReference type="EMBL" id="SUH13907.1"/>
    </source>
</evidence>
<dbReference type="Proteomes" id="UP000255509">
    <property type="component" value="Unassembled WGS sequence"/>
</dbReference>
<dbReference type="AlphaFoldDB" id="A0A379W3H9"/>
<dbReference type="NCBIfam" id="NF007567">
    <property type="entry name" value="PRK10198.1"/>
    <property type="match status" value="1"/>
</dbReference>
<gene>
    <name evidence="1" type="primary">hycA</name>
    <name evidence="1" type="ORF">NCTC8258_01566</name>
</gene>
<accession>A0A379W3H9</accession>
<sequence>MTIWEISEKADYIAQRHRRLQDQWHIYCNSLVQGITLSKARLHHAMSCAPERDLCFVLFEHFRIYVALADGFNSHTIEYYVETKDGEDKQLIAQAQLDIDGKVDERVNNRDREQVLEHYLEKIASVYDSLYTAVETNSPVNLRQLVKGHSPLYKPEALPALIRDVALRHVMNVLGMGVSISVENDISTACFRQK</sequence>
<reference evidence="1 2" key="1">
    <citation type="submission" date="2018-06" db="EMBL/GenBank/DDBJ databases">
        <authorList>
            <consortium name="Pathogen Informatics"/>
            <person name="Doyle S."/>
        </authorList>
    </citation>
    <scope>NUCLEOTIDE SEQUENCE [LARGE SCALE GENOMIC DNA]</scope>
    <source>
        <strain evidence="1 2">NCTC8258</strain>
    </source>
</reference>
<protein>
    <submittedName>
        <fullName evidence="1">Formate hydrogenlyase regulatory protein HycA</fullName>
    </submittedName>
</protein>
<keyword evidence="1" id="KW-0456">Lyase</keyword>
<organism evidence="1 2">
    <name type="scientific">Salmonella enterica I</name>
    <dbReference type="NCBI Taxonomy" id="59201"/>
    <lineage>
        <taxon>Bacteria</taxon>
        <taxon>Pseudomonadati</taxon>
        <taxon>Pseudomonadota</taxon>
        <taxon>Gammaproteobacteria</taxon>
        <taxon>Enterobacterales</taxon>
        <taxon>Enterobacteriaceae</taxon>
        <taxon>Salmonella</taxon>
    </lineage>
</organism>
<dbReference type="Pfam" id="PF11046">
    <property type="entry name" value="HycA_repressor"/>
    <property type="match status" value="1"/>
</dbReference>
<dbReference type="EMBL" id="UGXS01000004">
    <property type="protein sequence ID" value="SUH13907.1"/>
    <property type="molecule type" value="Genomic_DNA"/>
</dbReference>
<name>A0A379W3H9_SALET</name>
<dbReference type="InterPro" id="IPR021285">
    <property type="entry name" value="Tscrpt_reg_HycA"/>
</dbReference>
<proteinExistence type="predicted"/>
<evidence type="ECO:0000313" key="2">
    <source>
        <dbReference type="Proteomes" id="UP000255509"/>
    </source>
</evidence>
<dbReference type="GO" id="GO:0016829">
    <property type="term" value="F:lyase activity"/>
    <property type="evidence" value="ECO:0007669"/>
    <property type="project" value="UniProtKB-KW"/>
</dbReference>